<dbReference type="SMART" id="SM00342">
    <property type="entry name" value="HTH_ARAC"/>
    <property type="match status" value="1"/>
</dbReference>
<gene>
    <name evidence="5" type="ORF">KC729_02985</name>
</gene>
<accession>A0A956LW64</accession>
<evidence type="ECO:0000313" key="6">
    <source>
        <dbReference type="Proteomes" id="UP000697710"/>
    </source>
</evidence>
<dbReference type="InterPro" id="IPR018060">
    <property type="entry name" value="HTH_AraC"/>
</dbReference>
<sequence>MSRIDPVSGRPRADAEVRYTEIPVRDPELAPYVTRFYALQSTDRADPRRDGWTLSSRHPLMTRLLPNADANLLFDLGARHLPDRALILGPMEHPLPTTFTYGLDLFGVAFSIGIPAGFLGATARDLANRLVPLRELWDGIDSRACLALSRTQDMNERARRLERLLRARLSRSHIGSARTPADRLSTLGLDGVLARIAAEHGNVRVASLARADGVSRQHFTRRFKREVGVGPKTYARIVRFQTVLGAMSSAPRWAELAADLGYFDQAHLITEFRDWVGVSPARLHRTFAELGTPPNARDQSPARS</sequence>
<dbReference type="InterPro" id="IPR050204">
    <property type="entry name" value="AraC_XylS_family_regulators"/>
</dbReference>
<comment type="caution">
    <text evidence="5">The sequence shown here is derived from an EMBL/GenBank/DDBJ whole genome shotgun (WGS) entry which is preliminary data.</text>
</comment>
<keyword evidence="3" id="KW-0804">Transcription</keyword>
<evidence type="ECO:0000256" key="2">
    <source>
        <dbReference type="ARBA" id="ARBA00023125"/>
    </source>
</evidence>
<evidence type="ECO:0000313" key="5">
    <source>
        <dbReference type="EMBL" id="MCA9726619.1"/>
    </source>
</evidence>
<keyword evidence="2" id="KW-0238">DNA-binding</keyword>
<dbReference type="Pfam" id="PF20240">
    <property type="entry name" value="DUF6597"/>
    <property type="match status" value="1"/>
</dbReference>
<dbReference type="InterPro" id="IPR046532">
    <property type="entry name" value="DUF6597"/>
</dbReference>
<evidence type="ECO:0000259" key="4">
    <source>
        <dbReference type="PROSITE" id="PS01124"/>
    </source>
</evidence>
<dbReference type="InterPro" id="IPR009057">
    <property type="entry name" value="Homeodomain-like_sf"/>
</dbReference>
<reference evidence="5" key="2">
    <citation type="journal article" date="2021" name="Microbiome">
        <title>Successional dynamics and alternative stable states in a saline activated sludge microbial community over 9 years.</title>
        <authorList>
            <person name="Wang Y."/>
            <person name="Ye J."/>
            <person name="Ju F."/>
            <person name="Liu L."/>
            <person name="Boyd J.A."/>
            <person name="Deng Y."/>
            <person name="Parks D.H."/>
            <person name="Jiang X."/>
            <person name="Yin X."/>
            <person name="Woodcroft B.J."/>
            <person name="Tyson G.W."/>
            <person name="Hugenholtz P."/>
            <person name="Polz M.F."/>
            <person name="Zhang T."/>
        </authorList>
    </citation>
    <scope>NUCLEOTIDE SEQUENCE</scope>
    <source>
        <strain evidence="5">HKST-UBA01</strain>
    </source>
</reference>
<dbReference type="Gene3D" id="1.10.10.60">
    <property type="entry name" value="Homeodomain-like"/>
    <property type="match status" value="1"/>
</dbReference>
<organism evidence="5 6">
    <name type="scientific">Eiseniibacteriota bacterium</name>
    <dbReference type="NCBI Taxonomy" id="2212470"/>
    <lineage>
        <taxon>Bacteria</taxon>
        <taxon>Candidatus Eiseniibacteriota</taxon>
    </lineage>
</organism>
<dbReference type="AlphaFoldDB" id="A0A956LW64"/>
<dbReference type="PANTHER" id="PTHR46796">
    <property type="entry name" value="HTH-TYPE TRANSCRIPTIONAL ACTIVATOR RHAS-RELATED"/>
    <property type="match status" value="1"/>
</dbReference>
<evidence type="ECO:0000256" key="3">
    <source>
        <dbReference type="ARBA" id="ARBA00023163"/>
    </source>
</evidence>
<name>A0A956LW64_UNCEI</name>
<keyword evidence="1" id="KW-0805">Transcription regulation</keyword>
<dbReference type="GO" id="GO:0043565">
    <property type="term" value="F:sequence-specific DNA binding"/>
    <property type="evidence" value="ECO:0007669"/>
    <property type="project" value="InterPro"/>
</dbReference>
<evidence type="ECO:0000256" key="1">
    <source>
        <dbReference type="ARBA" id="ARBA00023015"/>
    </source>
</evidence>
<dbReference type="PROSITE" id="PS01124">
    <property type="entry name" value="HTH_ARAC_FAMILY_2"/>
    <property type="match status" value="1"/>
</dbReference>
<dbReference type="Pfam" id="PF12833">
    <property type="entry name" value="HTH_18"/>
    <property type="match status" value="1"/>
</dbReference>
<reference evidence="5" key="1">
    <citation type="submission" date="2020-04" db="EMBL/GenBank/DDBJ databases">
        <authorList>
            <person name="Zhang T."/>
        </authorList>
    </citation>
    <scope>NUCLEOTIDE SEQUENCE</scope>
    <source>
        <strain evidence="5">HKST-UBA01</strain>
    </source>
</reference>
<dbReference type="PANTHER" id="PTHR46796:SF15">
    <property type="entry name" value="BLL1074 PROTEIN"/>
    <property type="match status" value="1"/>
</dbReference>
<protein>
    <submittedName>
        <fullName evidence="5">Helix-turn-helix transcriptional regulator</fullName>
    </submittedName>
</protein>
<dbReference type="GO" id="GO:0003700">
    <property type="term" value="F:DNA-binding transcription factor activity"/>
    <property type="evidence" value="ECO:0007669"/>
    <property type="project" value="InterPro"/>
</dbReference>
<dbReference type="Proteomes" id="UP000697710">
    <property type="component" value="Unassembled WGS sequence"/>
</dbReference>
<feature type="domain" description="HTH araC/xylS-type" evidence="4">
    <location>
        <begin position="190"/>
        <end position="286"/>
    </location>
</feature>
<dbReference type="EMBL" id="JAGQHR010000049">
    <property type="protein sequence ID" value="MCA9726619.1"/>
    <property type="molecule type" value="Genomic_DNA"/>
</dbReference>
<proteinExistence type="predicted"/>
<dbReference type="SUPFAM" id="SSF46689">
    <property type="entry name" value="Homeodomain-like"/>
    <property type="match status" value="1"/>
</dbReference>